<name>A0ABN9XAX9_9DINO</name>
<comment type="caution">
    <text evidence="1">The sequence shown here is derived from an EMBL/GenBank/DDBJ whole genome shotgun (WGS) entry which is preliminary data.</text>
</comment>
<dbReference type="EMBL" id="CAUYUJ010019988">
    <property type="protein sequence ID" value="CAK0895079.1"/>
    <property type="molecule type" value="Genomic_DNA"/>
</dbReference>
<proteinExistence type="predicted"/>
<accession>A0ABN9XAX9</accession>
<evidence type="ECO:0000313" key="2">
    <source>
        <dbReference type="Proteomes" id="UP001189429"/>
    </source>
</evidence>
<reference evidence="1" key="1">
    <citation type="submission" date="2023-10" db="EMBL/GenBank/DDBJ databases">
        <authorList>
            <person name="Chen Y."/>
            <person name="Shah S."/>
            <person name="Dougan E. K."/>
            <person name="Thang M."/>
            <person name="Chan C."/>
        </authorList>
    </citation>
    <scope>NUCLEOTIDE SEQUENCE [LARGE SCALE GENOMIC DNA]</scope>
</reference>
<protein>
    <recommendedName>
        <fullName evidence="3">Cyclic nucleotide-binding domain-containing protein</fullName>
    </recommendedName>
</protein>
<evidence type="ECO:0008006" key="3">
    <source>
        <dbReference type="Google" id="ProtNLM"/>
    </source>
</evidence>
<evidence type="ECO:0000313" key="1">
    <source>
        <dbReference type="EMBL" id="CAK0895079.1"/>
    </source>
</evidence>
<dbReference type="Proteomes" id="UP001189429">
    <property type="component" value="Unassembled WGS sequence"/>
</dbReference>
<keyword evidence="2" id="KW-1185">Reference proteome</keyword>
<gene>
    <name evidence="1" type="ORF">PCOR1329_LOCUS73941</name>
</gene>
<organism evidence="1 2">
    <name type="scientific">Prorocentrum cordatum</name>
    <dbReference type="NCBI Taxonomy" id="2364126"/>
    <lineage>
        <taxon>Eukaryota</taxon>
        <taxon>Sar</taxon>
        <taxon>Alveolata</taxon>
        <taxon>Dinophyceae</taxon>
        <taxon>Prorocentrales</taxon>
        <taxon>Prorocentraceae</taxon>
        <taxon>Prorocentrum</taxon>
    </lineage>
</organism>
<sequence length="151" mass="17493">MIGFVAFSSFLSSMFSSLNEMQSLKAHWVRERHHLIMFLRSKCIPSSLQQRVLGLFDQEGESRNECHIEVDVPILMQMPVSIQIRVRREYCLPLLLKSELLGRVRHIDPRCFLQICYDCMADSRYISQQEVFLDGIESSTAYVLATGALKY</sequence>